<proteinExistence type="predicted"/>
<dbReference type="Gene3D" id="1.20.1250.20">
    <property type="entry name" value="MFS general substrate transporter like domains"/>
    <property type="match status" value="1"/>
</dbReference>
<evidence type="ECO:0000313" key="2">
    <source>
        <dbReference type="EMBL" id="NEE17788.1"/>
    </source>
</evidence>
<feature type="region of interest" description="Disordered" evidence="1">
    <location>
        <begin position="1"/>
        <end position="24"/>
    </location>
</feature>
<dbReference type="EMBL" id="JAAGMN010006943">
    <property type="protein sequence ID" value="NEE17788.1"/>
    <property type="molecule type" value="Genomic_DNA"/>
</dbReference>
<feature type="non-terminal residue" evidence="2">
    <location>
        <position position="51"/>
    </location>
</feature>
<gene>
    <name evidence="2" type="ORF">G3M58_66420</name>
</gene>
<evidence type="ECO:0000256" key="1">
    <source>
        <dbReference type="SAM" id="MobiDB-lite"/>
    </source>
</evidence>
<organism evidence="2">
    <name type="scientific">Streptomyces sp. SID7499</name>
    <dbReference type="NCBI Taxonomy" id="2706086"/>
    <lineage>
        <taxon>Bacteria</taxon>
        <taxon>Bacillati</taxon>
        <taxon>Actinomycetota</taxon>
        <taxon>Actinomycetes</taxon>
        <taxon>Kitasatosporales</taxon>
        <taxon>Streptomycetaceae</taxon>
        <taxon>Streptomyces</taxon>
    </lineage>
</organism>
<dbReference type="InterPro" id="IPR036259">
    <property type="entry name" value="MFS_trans_sf"/>
</dbReference>
<dbReference type="AlphaFoldDB" id="A0A6G3XIZ5"/>
<comment type="caution">
    <text evidence="2">The sequence shown here is derived from an EMBL/GenBank/DDBJ whole genome shotgun (WGS) entry which is preliminary data.</text>
</comment>
<sequence>MSHSTAGTESAPPPPEDDHAFFGQPRGLMTLSGLEVWERFSFLGMQAILVL</sequence>
<reference evidence="2" key="1">
    <citation type="submission" date="2020-01" db="EMBL/GenBank/DDBJ databases">
        <title>Insect and environment-associated Actinomycetes.</title>
        <authorList>
            <person name="Currrie C."/>
            <person name="Chevrette M."/>
            <person name="Carlson C."/>
            <person name="Stubbendieck R."/>
            <person name="Wendt-Pienkowski E."/>
        </authorList>
    </citation>
    <scope>NUCLEOTIDE SEQUENCE</scope>
    <source>
        <strain evidence="2">SID7499</strain>
    </source>
</reference>
<name>A0A6G3XIZ5_9ACTN</name>
<protein>
    <submittedName>
        <fullName evidence="2">MFS transporter</fullName>
    </submittedName>
</protein>
<accession>A0A6G3XIZ5</accession>